<organism evidence="2 3">
    <name type="scientific">Agrobacterium tumefaciens str. B6</name>
    <dbReference type="NCBI Taxonomy" id="1183423"/>
    <lineage>
        <taxon>Bacteria</taxon>
        <taxon>Pseudomonadati</taxon>
        <taxon>Pseudomonadota</taxon>
        <taxon>Alphaproteobacteria</taxon>
        <taxon>Hyphomicrobiales</taxon>
        <taxon>Rhizobiaceae</taxon>
        <taxon>Rhizobium/Agrobacterium group</taxon>
        <taxon>Agrobacterium</taxon>
        <taxon>Agrobacterium tumefaciens complex</taxon>
    </lineage>
</organism>
<keyword evidence="1" id="KW-1133">Transmembrane helix</keyword>
<evidence type="ECO:0000313" key="3">
    <source>
        <dbReference type="Proteomes" id="UP000192074"/>
    </source>
</evidence>
<keyword evidence="1" id="KW-0472">Membrane</keyword>
<accession>A0A822UU51</accession>
<keyword evidence="1" id="KW-0812">Transmembrane</keyword>
<comment type="caution">
    <text evidence="2">The sequence shown here is derived from an EMBL/GenBank/DDBJ whole genome shotgun (WGS) entry which is preliminary data.</text>
</comment>
<sequence length="209" mass="24377">MRYALQKRPGNNSTFAIIAICVWMLVAFTAWHFENSCGMFLSQKCFALYWDGVRWIVLLKWLNQYQQLISGIAALAAGAFVLYAGREQIAHLKESRRNERVQSALDSVYSAGSLVHEYYRRVTTLSAPPEPIPLFESNMQRDIAFISPQLLQQITRVQTYTNLYYKKAQEDSSYASKHKKRWLDIHTVYFKQFVKSRTLRMTTANFPRE</sequence>
<feature type="transmembrane region" description="Helical" evidence="1">
    <location>
        <begin position="65"/>
        <end position="85"/>
    </location>
</feature>
<protein>
    <submittedName>
        <fullName evidence="2">Uncharacterized protein</fullName>
    </submittedName>
</protein>
<dbReference type="Proteomes" id="UP000192074">
    <property type="component" value="Unassembled WGS sequence"/>
</dbReference>
<proteinExistence type="predicted"/>
<dbReference type="EMBL" id="FCNL01000006">
    <property type="protein sequence ID" value="CVI14505.1"/>
    <property type="molecule type" value="Genomic_DNA"/>
</dbReference>
<gene>
    <name evidence="2" type="ORF">AGR4A_Cc140014</name>
</gene>
<name>A0A822UU51_AGRTU</name>
<reference evidence="2 3" key="1">
    <citation type="submission" date="2016-01" db="EMBL/GenBank/DDBJ databases">
        <authorList>
            <person name="Regsiter A."/>
            <person name="william w."/>
        </authorList>
    </citation>
    <scope>NUCLEOTIDE SEQUENCE [LARGE SCALE GENOMIC DNA]</scope>
    <source>
        <strain evidence="2 3">B6</strain>
    </source>
</reference>
<evidence type="ECO:0000313" key="2">
    <source>
        <dbReference type="EMBL" id="CVI14505.1"/>
    </source>
</evidence>
<evidence type="ECO:0000256" key="1">
    <source>
        <dbReference type="SAM" id="Phobius"/>
    </source>
</evidence>
<feature type="transmembrane region" description="Helical" evidence="1">
    <location>
        <begin position="12"/>
        <end position="33"/>
    </location>
</feature>
<dbReference type="AlphaFoldDB" id="A0A822UU51"/>